<dbReference type="AlphaFoldDB" id="A0A5C5RI21"/>
<dbReference type="InterPro" id="IPR005079">
    <property type="entry name" value="Peptidase_C45_hydrolase"/>
</dbReference>
<reference evidence="2 3" key="1">
    <citation type="submission" date="2019-06" db="EMBL/GenBank/DDBJ databases">
        <authorList>
            <person name="Teng J.L.L."/>
            <person name="Lee H.H."/>
            <person name="Lau S.K.P."/>
            <person name="Woo P.C.Y."/>
        </authorList>
    </citation>
    <scope>NUCLEOTIDE SEQUENCE [LARGE SCALE GENOMIC DNA]</scope>
    <source>
        <strain evidence="2 3">HKU70</strain>
    </source>
</reference>
<proteinExistence type="predicted"/>
<dbReference type="RefSeq" id="WP_146437069.1">
    <property type="nucleotide sequence ID" value="NZ_VIGV01000009.1"/>
</dbReference>
<dbReference type="OrthoDB" id="8109453at2"/>
<comment type="caution">
    <text evidence="2">The sequence shown here is derived from an EMBL/GenBank/DDBJ whole genome shotgun (WGS) entry which is preliminary data.</text>
</comment>
<accession>A0A5C5RI21</accession>
<sequence>MELHTDITTTPSGEAAGRARGARFAPRIARISGLYAAHFTELGIAPGVVADVAAASHDELARWAPHLAAEIGGLAAGAGLPLADVALLDARTEILARAAPSREGECSTMVRAVAGASPETMQTWDWHAHLAPDGLLLAGVGNTGLRFKLFTEFGVSGKIGLNDAGVGVHFNILNHRSDGGAPGVPVHAVARRVIEEATDVDHAIALAGSARVSASTVLTVADRAGRAASIEMSPAGTAVVRPGEDGWLFHTNHFLDPELAAGDTIPRVESSTDVRMDDLAARRTDLCAGTDHARAKALAADGAAPQIMRPDLSLPLVEQWSTLLTVALDTDSFAMSYRAGTPLEAAELGLLTF</sequence>
<dbReference type="Proteomes" id="UP000319792">
    <property type="component" value="Unassembled WGS sequence"/>
</dbReference>
<name>A0A5C5RI21_9ACTN</name>
<dbReference type="EMBL" id="VIGV01000009">
    <property type="protein sequence ID" value="TWS22390.1"/>
    <property type="molecule type" value="Genomic_DNA"/>
</dbReference>
<dbReference type="Gene3D" id="1.10.10.2120">
    <property type="match status" value="1"/>
</dbReference>
<evidence type="ECO:0000313" key="3">
    <source>
        <dbReference type="Proteomes" id="UP000319792"/>
    </source>
</evidence>
<feature type="domain" description="Peptidase C45 hydrolase" evidence="1">
    <location>
        <begin position="148"/>
        <end position="266"/>
    </location>
</feature>
<dbReference type="PANTHER" id="PTHR34180">
    <property type="entry name" value="PEPTIDASE C45"/>
    <property type="match status" value="1"/>
</dbReference>
<evidence type="ECO:0000313" key="2">
    <source>
        <dbReference type="EMBL" id="TWS22390.1"/>
    </source>
</evidence>
<reference evidence="2 3" key="2">
    <citation type="submission" date="2019-08" db="EMBL/GenBank/DDBJ databases">
        <title>Tsukamurella conjunctivitidis sp. nov., Tsukamurella assacharolytica sp. nov. and Tsukamurella sputae sp. nov. isolated from patients with conjunctivitis, bacteraemia (lymphoma) and respiratory infection (sputum) in Hong Kong.</title>
        <authorList>
            <person name="Fok K.M.N."/>
            <person name="Fong J.Y.H."/>
        </authorList>
    </citation>
    <scope>NUCLEOTIDE SEQUENCE [LARGE SCALE GENOMIC DNA]</scope>
    <source>
        <strain evidence="2 3">HKU70</strain>
    </source>
</reference>
<keyword evidence="3" id="KW-1185">Reference proteome</keyword>
<dbReference type="PANTHER" id="PTHR34180:SF1">
    <property type="entry name" value="BETA-ALANYL-DOPAMINE_CARCININE HYDROLASE"/>
    <property type="match status" value="1"/>
</dbReference>
<gene>
    <name evidence="2" type="ORF">FK268_19425</name>
</gene>
<dbReference type="InterPro" id="IPR047801">
    <property type="entry name" value="Peptidase_C45"/>
</dbReference>
<organism evidence="2 3">
    <name type="scientific">Tsukamurella sputi</name>
    <dbReference type="NCBI Taxonomy" id="2591848"/>
    <lineage>
        <taxon>Bacteria</taxon>
        <taxon>Bacillati</taxon>
        <taxon>Actinomycetota</taxon>
        <taxon>Actinomycetes</taxon>
        <taxon>Mycobacteriales</taxon>
        <taxon>Tsukamurellaceae</taxon>
        <taxon>Tsukamurella</taxon>
    </lineage>
</organism>
<dbReference type="NCBIfam" id="NF040521">
    <property type="entry name" value="C45_proenzyme"/>
    <property type="match status" value="1"/>
</dbReference>
<dbReference type="InterPro" id="IPR047794">
    <property type="entry name" value="C45_proenzyme-like"/>
</dbReference>
<dbReference type="Pfam" id="PF03417">
    <property type="entry name" value="AAT"/>
    <property type="match status" value="1"/>
</dbReference>
<evidence type="ECO:0000259" key="1">
    <source>
        <dbReference type="Pfam" id="PF03417"/>
    </source>
</evidence>
<protein>
    <submittedName>
        <fullName evidence="2">Peptidase C45</fullName>
    </submittedName>
</protein>
<dbReference type="Gene3D" id="3.60.60.10">
    <property type="entry name" value="Penicillin V Acylase, Chain A"/>
    <property type="match status" value="1"/>
</dbReference>